<evidence type="ECO:0000256" key="5">
    <source>
        <dbReference type="ARBA" id="ARBA00022617"/>
    </source>
</evidence>
<keyword evidence="7" id="KW-0479">Metal-binding</keyword>
<dbReference type="PANTHER" id="PTHR24305:SF166">
    <property type="entry name" value="CYTOCHROME P450 12A4, MITOCHONDRIAL-RELATED"/>
    <property type="match status" value="1"/>
</dbReference>
<dbReference type="EMBL" id="JBAHYK010000152">
    <property type="protein sequence ID" value="KAL0577498.1"/>
    <property type="molecule type" value="Genomic_DNA"/>
</dbReference>
<evidence type="ECO:0000256" key="4">
    <source>
        <dbReference type="ARBA" id="ARBA00010617"/>
    </source>
</evidence>
<proteinExistence type="inferred from homology"/>
<dbReference type="PRINTS" id="PR00385">
    <property type="entry name" value="P450"/>
</dbReference>
<accession>A0ABR3FQ56</accession>
<dbReference type="Gene3D" id="1.10.630.10">
    <property type="entry name" value="Cytochrome P450"/>
    <property type="match status" value="1"/>
</dbReference>
<reference evidence="13 14" key="1">
    <citation type="submission" date="2024-02" db="EMBL/GenBank/DDBJ databases">
        <title>A draft genome for the cacao thread blight pathogen Marasmius crinis-equi.</title>
        <authorList>
            <person name="Cohen S.P."/>
            <person name="Baruah I.K."/>
            <person name="Amoako-Attah I."/>
            <person name="Bukari Y."/>
            <person name="Meinhardt L.W."/>
            <person name="Bailey B.A."/>
        </authorList>
    </citation>
    <scope>NUCLEOTIDE SEQUENCE [LARGE SCALE GENOMIC DNA]</scope>
    <source>
        <strain evidence="13 14">GH-76</strain>
    </source>
</reference>
<evidence type="ECO:0000256" key="10">
    <source>
        <dbReference type="ARBA" id="ARBA00023004"/>
    </source>
</evidence>
<keyword evidence="14" id="KW-1185">Reference proteome</keyword>
<evidence type="ECO:0000256" key="2">
    <source>
        <dbReference type="ARBA" id="ARBA00004370"/>
    </source>
</evidence>
<keyword evidence="5" id="KW-0349">Heme</keyword>
<evidence type="ECO:0000256" key="1">
    <source>
        <dbReference type="ARBA" id="ARBA00001971"/>
    </source>
</evidence>
<comment type="similarity">
    <text evidence="4">Belongs to the cytochrome P450 family.</text>
</comment>
<evidence type="ECO:0000313" key="13">
    <source>
        <dbReference type="EMBL" id="KAL0577498.1"/>
    </source>
</evidence>
<keyword evidence="9" id="KW-0560">Oxidoreductase</keyword>
<evidence type="ECO:0000256" key="12">
    <source>
        <dbReference type="ARBA" id="ARBA00023136"/>
    </source>
</evidence>
<dbReference type="PANTHER" id="PTHR24305">
    <property type="entry name" value="CYTOCHROME P450"/>
    <property type="match status" value="1"/>
</dbReference>
<comment type="pathway">
    <text evidence="3">Secondary metabolite biosynthesis; terpenoid biosynthesis.</text>
</comment>
<dbReference type="InterPro" id="IPR002401">
    <property type="entry name" value="Cyt_P450_E_grp-I"/>
</dbReference>
<organism evidence="13 14">
    <name type="scientific">Marasmius crinis-equi</name>
    <dbReference type="NCBI Taxonomy" id="585013"/>
    <lineage>
        <taxon>Eukaryota</taxon>
        <taxon>Fungi</taxon>
        <taxon>Dikarya</taxon>
        <taxon>Basidiomycota</taxon>
        <taxon>Agaricomycotina</taxon>
        <taxon>Agaricomycetes</taxon>
        <taxon>Agaricomycetidae</taxon>
        <taxon>Agaricales</taxon>
        <taxon>Marasmiineae</taxon>
        <taxon>Marasmiaceae</taxon>
        <taxon>Marasmius</taxon>
    </lineage>
</organism>
<evidence type="ECO:0008006" key="15">
    <source>
        <dbReference type="Google" id="ProtNLM"/>
    </source>
</evidence>
<keyword evidence="12" id="KW-0472">Membrane</keyword>
<keyword evidence="6" id="KW-0812">Transmembrane</keyword>
<evidence type="ECO:0000256" key="6">
    <source>
        <dbReference type="ARBA" id="ARBA00022692"/>
    </source>
</evidence>
<dbReference type="SUPFAM" id="SSF48264">
    <property type="entry name" value="Cytochrome P450"/>
    <property type="match status" value="1"/>
</dbReference>
<dbReference type="InterPro" id="IPR001128">
    <property type="entry name" value="Cyt_P450"/>
</dbReference>
<protein>
    <recommendedName>
        <fullName evidence="15">Cytochrome P450</fullName>
    </recommendedName>
</protein>
<comment type="caution">
    <text evidence="13">The sequence shown here is derived from an EMBL/GenBank/DDBJ whole genome shotgun (WGS) entry which is preliminary data.</text>
</comment>
<gene>
    <name evidence="13" type="ORF">V5O48_004484</name>
</gene>
<evidence type="ECO:0000256" key="8">
    <source>
        <dbReference type="ARBA" id="ARBA00022989"/>
    </source>
</evidence>
<evidence type="ECO:0000256" key="9">
    <source>
        <dbReference type="ARBA" id="ARBA00023002"/>
    </source>
</evidence>
<name>A0ABR3FQ56_9AGAR</name>
<evidence type="ECO:0000256" key="3">
    <source>
        <dbReference type="ARBA" id="ARBA00004721"/>
    </source>
</evidence>
<dbReference type="Pfam" id="PF00067">
    <property type="entry name" value="p450"/>
    <property type="match status" value="1"/>
</dbReference>
<evidence type="ECO:0000313" key="14">
    <source>
        <dbReference type="Proteomes" id="UP001465976"/>
    </source>
</evidence>
<evidence type="ECO:0000256" key="7">
    <source>
        <dbReference type="ARBA" id="ARBA00022723"/>
    </source>
</evidence>
<keyword evidence="11" id="KW-0503">Monooxygenase</keyword>
<sequence>MSENDKTKLTNEELLGQMLDIFLAGHETTAVTLSFVLLELSRHPEFQQRLRQEIHAKERREGKLSETFGPEDYEDLPYLHAVVKEGLRVHPVVVHIFKEAEVDDCIPLSQPILTKAGNYIDTIPVAKGQRVHISVNGHNRFVM</sequence>
<keyword evidence="10" id="KW-0408">Iron</keyword>
<comment type="subcellular location">
    <subcellularLocation>
        <location evidence="2">Membrane</location>
    </subcellularLocation>
</comment>
<dbReference type="Proteomes" id="UP001465976">
    <property type="component" value="Unassembled WGS sequence"/>
</dbReference>
<evidence type="ECO:0000256" key="11">
    <source>
        <dbReference type="ARBA" id="ARBA00023033"/>
    </source>
</evidence>
<dbReference type="InterPro" id="IPR036396">
    <property type="entry name" value="Cyt_P450_sf"/>
</dbReference>
<comment type="cofactor">
    <cofactor evidence="1">
        <name>heme</name>
        <dbReference type="ChEBI" id="CHEBI:30413"/>
    </cofactor>
</comment>
<dbReference type="PRINTS" id="PR00463">
    <property type="entry name" value="EP450I"/>
</dbReference>
<dbReference type="InterPro" id="IPR050121">
    <property type="entry name" value="Cytochrome_P450_monoxygenase"/>
</dbReference>
<keyword evidence="8" id="KW-1133">Transmembrane helix</keyword>